<sequence length="98" mass="10837">MADARSEDAERMLNIVAAEAWASDSLWFWHSAQRALRDAIIELEDAGAALLPLIDASQWHAKGAMALCALLVEERARTAAEIGELNTRLWEIETMVTS</sequence>
<dbReference type="Proteomes" id="UP001139289">
    <property type="component" value="Unassembled WGS sequence"/>
</dbReference>
<comment type="caution">
    <text evidence="1">The sequence shown here is derived from an EMBL/GenBank/DDBJ whole genome shotgun (WGS) entry which is preliminary data.</text>
</comment>
<keyword evidence="2" id="KW-1185">Reference proteome</keyword>
<dbReference type="AlphaFoldDB" id="A0A9X1LMD8"/>
<evidence type="ECO:0000313" key="2">
    <source>
        <dbReference type="Proteomes" id="UP001139289"/>
    </source>
</evidence>
<proteinExistence type="predicted"/>
<accession>A0A9X1LMD8</accession>
<dbReference type="EMBL" id="JAGTTM010000001">
    <property type="protein sequence ID" value="MCC2028344.1"/>
    <property type="molecule type" value="Genomic_DNA"/>
</dbReference>
<reference evidence="1" key="1">
    <citation type="submission" date="2021-04" db="EMBL/GenBank/DDBJ databases">
        <title>Microbacterium tenobrionis sp. nov. and Microbacterium allomyrinae sp. nov., isolated from larvae of Tenobrio molitor and Allomyrina dichotoma, respectively.</title>
        <authorList>
            <person name="Lee S.D."/>
        </authorList>
    </citation>
    <scope>NUCLEOTIDE SEQUENCE</scope>
    <source>
        <strain evidence="1">YMB-B2</strain>
    </source>
</reference>
<gene>
    <name evidence="1" type="ORF">KEC56_02170</name>
</gene>
<evidence type="ECO:0000313" key="1">
    <source>
        <dbReference type="EMBL" id="MCC2028344.1"/>
    </source>
</evidence>
<name>A0A9X1LMD8_9MICO</name>
<protein>
    <submittedName>
        <fullName evidence="1">Uncharacterized protein</fullName>
    </submittedName>
</protein>
<dbReference type="RefSeq" id="WP_175987649.1">
    <property type="nucleotide sequence ID" value="NZ_JAGTTM010000001.1"/>
</dbReference>
<organism evidence="1 2">
    <name type="scientific">Microbacterium tenebrionis</name>
    <dbReference type="NCBI Taxonomy" id="2830665"/>
    <lineage>
        <taxon>Bacteria</taxon>
        <taxon>Bacillati</taxon>
        <taxon>Actinomycetota</taxon>
        <taxon>Actinomycetes</taxon>
        <taxon>Micrococcales</taxon>
        <taxon>Microbacteriaceae</taxon>
        <taxon>Microbacterium</taxon>
    </lineage>
</organism>